<dbReference type="GO" id="GO:0000166">
    <property type="term" value="F:nucleotide binding"/>
    <property type="evidence" value="ECO:0007669"/>
    <property type="project" value="UniProtKB-KW"/>
</dbReference>
<dbReference type="InterPro" id="IPR008334">
    <property type="entry name" value="5'-Nucleotdase_C"/>
</dbReference>
<feature type="domain" description="Calcineurin-like phosphoesterase" evidence="3">
    <location>
        <begin position="32"/>
        <end position="260"/>
    </location>
</feature>
<dbReference type="CDD" id="cd00845">
    <property type="entry name" value="MPP_UshA_N_like"/>
    <property type="match status" value="1"/>
</dbReference>
<dbReference type="Gene3D" id="3.60.21.10">
    <property type="match status" value="1"/>
</dbReference>
<protein>
    <submittedName>
        <fullName evidence="5">Multifunctional 2',3'-cyclic-nucleotide 2'-phosphodiesterase/5'-nucleotidase/3'-nucleotidase</fullName>
    </submittedName>
</protein>
<dbReference type="Pfam" id="PF00149">
    <property type="entry name" value="Metallophos"/>
    <property type="match status" value="1"/>
</dbReference>
<evidence type="ECO:0000256" key="2">
    <source>
        <dbReference type="RuleBase" id="RU362119"/>
    </source>
</evidence>
<dbReference type="SUPFAM" id="SSF56300">
    <property type="entry name" value="Metallo-dependent phosphatases"/>
    <property type="match status" value="1"/>
</dbReference>
<evidence type="ECO:0000313" key="5">
    <source>
        <dbReference type="EMBL" id="TBN44094.1"/>
    </source>
</evidence>
<dbReference type="OrthoDB" id="9803927at2"/>
<name>A0A4Q9G5R6_9RHOB</name>
<evidence type="ECO:0000313" key="6">
    <source>
        <dbReference type="Proteomes" id="UP000293520"/>
    </source>
</evidence>
<dbReference type="InterPro" id="IPR006179">
    <property type="entry name" value="5_nucleotidase/apyrase"/>
</dbReference>
<sequence length="528" mass="56450">MISRRTAMAMGMTLPFARSLEAQEQDVEYSFTILHTNDFHGRHMAFEVAPGNATAHTGDPGGDGTEFQRAGHIGGFAALAAAVAAHRAERGASNVVLVDGGDTFSDDLLGNLTQGEANIRLMNAVGYDFMALGNHDFDYGLDRTRRLSELADFPIRGANVIDDSTGEPLFGEPVRMMEVGGVKVALLALGYHNTPLTGDRKNIDGLSFTSGIEAARRLVPELRREAEVVVVVSHQGKSVDEKLLEEVEGIDLVIGAHSHDLITPPERVGGGWLVQALSDGAMLGQVTIRLRGGAVTEVTGSMHPLWVDEVGEDPEIAALVAELRAPHREALEEVIATAAERIGRQHSSESPFDKLVGRILREETGAEIAFMPGVGYGVSLNAGPITREALTALLPHPTKPATLTLTGAEIREILEQSATNQAPGDPLEAVGGLIQTDGLTWSADLRRPQGERVGEIRVGESVLDPARRYSVVANAGMLEGLHKYDAFKTGQNVTELQRSITDLVEAAFRKVGTVQAPPLGDVTVRQEG</sequence>
<dbReference type="PANTHER" id="PTHR11575:SF24">
    <property type="entry name" value="5'-NUCLEOTIDASE"/>
    <property type="match status" value="1"/>
</dbReference>
<evidence type="ECO:0000256" key="1">
    <source>
        <dbReference type="ARBA" id="ARBA00022729"/>
    </source>
</evidence>
<dbReference type="GO" id="GO:0016787">
    <property type="term" value="F:hydrolase activity"/>
    <property type="evidence" value="ECO:0007669"/>
    <property type="project" value="UniProtKB-KW"/>
</dbReference>
<dbReference type="InterPro" id="IPR029052">
    <property type="entry name" value="Metallo-depent_PP-like"/>
</dbReference>
<proteinExistence type="inferred from homology"/>
<dbReference type="Proteomes" id="UP000293520">
    <property type="component" value="Unassembled WGS sequence"/>
</dbReference>
<dbReference type="SUPFAM" id="SSF55816">
    <property type="entry name" value="5'-nucleotidase (syn. UDP-sugar hydrolase), C-terminal domain"/>
    <property type="match status" value="1"/>
</dbReference>
<reference evidence="5 6" key="1">
    <citation type="submission" date="2019-02" db="EMBL/GenBank/DDBJ databases">
        <title>Paracoccus subflavus sp. nov., isolated from marine sediment of the Pacific Ocean.</title>
        <authorList>
            <person name="Zhang G."/>
        </authorList>
    </citation>
    <scope>NUCLEOTIDE SEQUENCE [LARGE SCALE GENOMIC DNA]</scope>
    <source>
        <strain evidence="5 6">GY0581</strain>
    </source>
</reference>
<keyword evidence="2" id="KW-0378">Hydrolase</keyword>
<dbReference type="PANTHER" id="PTHR11575">
    <property type="entry name" value="5'-NUCLEOTIDASE-RELATED"/>
    <property type="match status" value="1"/>
</dbReference>
<dbReference type="Pfam" id="PF02872">
    <property type="entry name" value="5_nucleotid_C"/>
    <property type="match status" value="1"/>
</dbReference>
<evidence type="ECO:0000259" key="3">
    <source>
        <dbReference type="Pfam" id="PF00149"/>
    </source>
</evidence>
<dbReference type="GO" id="GO:0030288">
    <property type="term" value="C:outer membrane-bounded periplasmic space"/>
    <property type="evidence" value="ECO:0007669"/>
    <property type="project" value="TreeGrafter"/>
</dbReference>
<dbReference type="InterPro" id="IPR036907">
    <property type="entry name" value="5'-Nucleotdase_C_sf"/>
</dbReference>
<comment type="similarity">
    <text evidence="2">Belongs to the 5'-nucleotidase family.</text>
</comment>
<dbReference type="InterPro" id="IPR004843">
    <property type="entry name" value="Calcineurin-like_PHP"/>
</dbReference>
<dbReference type="PRINTS" id="PR01607">
    <property type="entry name" value="APYRASEFAMLY"/>
</dbReference>
<accession>A0A4Q9G5R6</accession>
<comment type="caution">
    <text evidence="5">The sequence shown here is derived from an EMBL/GenBank/DDBJ whole genome shotgun (WGS) entry which is preliminary data.</text>
</comment>
<gene>
    <name evidence="5" type="ORF">EYE42_02985</name>
</gene>
<dbReference type="AlphaFoldDB" id="A0A4Q9G5R6"/>
<dbReference type="GO" id="GO:0009166">
    <property type="term" value="P:nucleotide catabolic process"/>
    <property type="evidence" value="ECO:0007669"/>
    <property type="project" value="InterPro"/>
</dbReference>
<dbReference type="EMBL" id="SISK01000001">
    <property type="protein sequence ID" value="TBN44094.1"/>
    <property type="molecule type" value="Genomic_DNA"/>
</dbReference>
<keyword evidence="6" id="KW-1185">Reference proteome</keyword>
<feature type="domain" description="5'-Nucleotidase C-terminal" evidence="4">
    <location>
        <begin position="335"/>
        <end position="488"/>
    </location>
</feature>
<keyword evidence="1" id="KW-0732">Signal</keyword>
<dbReference type="Gene3D" id="3.90.780.10">
    <property type="entry name" value="5'-Nucleotidase, C-terminal domain"/>
    <property type="match status" value="1"/>
</dbReference>
<evidence type="ECO:0000259" key="4">
    <source>
        <dbReference type="Pfam" id="PF02872"/>
    </source>
</evidence>
<keyword evidence="2" id="KW-0547">Nucleotide-binding</keyword>
<organism evidence="5 6">
    <name type="scientific">Paracoccus subflavus</name>
    <dbReference type="NCBI Taxonomy" id="2528244"/>
    <lineage>
        <taxon>Bacteria</taxon>
        <taxon>Pseudomonadati</taxon>
        <taxon>Pseudomonadota</taxon>
        <taxon>Alphaproteobacteria</taxon>
        <taxon>Rhodobacterales</taxon>
        <taxon>Paracoccaceae</taxon>
        <taxon>Paracoccus</taxon>
    </lineage>
</organism>